<accession>A0A2A6CNQ6</accession>
<protein>
    <submittedName>
        <fullName evidence="1">Uncharacterized protein</fullName>
    </submittedName>
</protein>
<reference evidence="1" key="2">
    <citation type="submission" date="2022-06" db="UniProtKB">
        <authorList>
            <consortium name="EnsemblMetazoa"/>
        </authorList>
    </citation>
    <scope>IDENTIFICATION</scope>
    <source>
        <strain evidence="1">PS312</strain>
    </source>
</reference>
<organism evidence="1 2">
    <name type="scientific">Pristionchus pacificus</name>
    <name type="common">Parasitic nematode worm</name>
    <dbReference type="NCBI Taxonomy" id="54126"/>
    <lineage>
        <taxon>Eukaryota</taxon>
        <taxon>Metazoa</taxon>
        <taxon>Ecdysozoa</taxon>
        <taxon>Nematoda</taxon>
        <taxon>Chromadorea</taxon>
        <taxon>Rhabditida</taxon>
        <taxon>Rhabditina</taxon>
        <taxon>Diplogasteromorpha</taxon>
        <taxon>Diplogasteroidea</taxon>
        <taxon>Neodiplogasteridae</taxon>
        <taxon>Pristionchus</taxon>
    </lineage>
</organism>
<dbReference type="PANTHER" id="PTHR38614">
    <property type="entry name" value="PROTEIN CBG09954"/>
    <property type="match status" value="1"/>
</dbReference>
<dbReference type="SUPFAM" id="SSF81321">
    <property type="entry name" value="Family A G protein-coupled receptor-like"/>
    <property type="match status" value="1"/>
</dbReference>
<reference evidence="2" key="1">
    <citation type="journal article" date="2008" name="Nat. Genet.">
        <title>The Pristionchus pacificus genome provides a unique perspective on nematode lifestyle and parasitism.</title>
        <authorList>
            <person name="Dieterich C."/>
            <person name="Clifton S.W."/>
            <person name="Schuster L.N."/>
            <person name="Chinwalla A."/>
            <person name="Delehaunty K."/>
            <person name="Dinkelacker I."/>
            <person name="Fulton L."/>
            <person name="Fulton R."/>
            <person name="Godfrey J."/>
            <person name="Minx P."/>
            <person name="Mitreva M."/>
            <person name="Roeseler W."/>
            <person name="Tian H."/>
            <person name="Witte H."/>
            <person name="Yang S.P."/>
            <person name="Wilson R.K."/>
            <person name="Sommer R.J."/>
        </authorList>
    </citation>
    <scope>NUCLEOTIDE SEQUENCE [LARGE SCALE GENOMIC DNA]</scope>
    <source>
        <strain evidence="2">PS312</strain>
    </source>
</reference>
<dbReference type="PANTHER" id="PTHR38614:SF1">
    <property type="entry name" value="G_PROTEIN_RECEP_F1_2 DOMAIN-CONTAINING PROTEIN"/>
    <property type="match status" value="1"/>
</dbReference>
<dbReference type="Gene3D" id="1.20.1070.10">
    <property type="entry name" value="Rhodopsin 7-helix transmembrane proteins"/>
    <property type="match status" value="1"/>
</dbReference>
<accession>A0A8R1YL24</accession>
<sequence length="237" mass="26153">MYVFLIWFAIYIDSDKPTTVFTCTITKTCLGIFAFSTFTSPVAVSLCRYLTVVQNIPLTLPFLVIIIIALSIPSHLMNALIMFTGRAQLGAMCTGQIAASLEITRGYHAMMIITMSISFPLNYAVYRFVKANAQLRSRSADEISVTLGLTMQGIAPFLAFSITVIYMSLLVSRVSIPPWANVLVDSIAYLIPGMNTIVSVMLIKSFKKHFVELFRTLANRNVISTTTAISSSSNPTY</sequence>
<name>A0A2A6CNQ6_PRIPA</name>
<evidence type="ECO:0000313" key="2">
    <source>
        <dbReference type="Proteomes" id="UP000005239"/>
    </source>
</evidence>
<dbReference type="InterPro" id="IPR010601">
    <property type="entry name" value="DUF1182"/>
</dbReference>
<dbReference type="AlphaFoldDB" id="A0A2A6CNQ6"/>
<evidence type="ECO:0000313" key="1">
    <source>
        <dbReference type="EnsemblMetazoa" id="PPA29843.1"/>
    </source>
</evidence>
<dbReference type="EnsemblMetazoa" id="PPA29843.1">
    <property type="protein sequence ID" value="PPA29843.1"/>
    <property type="gene ID" value="WBGene00202712"/>
</dbReference>
<proteinExistence type="predicted"/>
<dbReference type="Proteomes" id="UP000005239">
    <property type="component" value="Unassembled WGS sequence"/>
</dbReference>
<keyword evidence="2" id="KW-1185">Reference proteome</keyword>
<gene>
    <name evidence="1" type="primary">WBGene00202712</name>
</gene>